<dbReference type="InterPro" id="IPR024077">
    <property type="entry name" value="Neurolysin/TOP_dom2"/>
</dbReference>
<dbReference type="GO" id="GO:0006518">
    <property type="term" value="P:peptide metabolic process"/>
    <property type="evidence" value="ECO:0007669"/>
    <property type="project" value="TreeGrafter"/>
</dbReference>
<keyword evidence="3 10" id="KW-0645">Protease</keyword>
<dbReference type="InterPro" id="IPR045090">
    <property type="entry name" value="Pept_M3A_M3B"/>
</dbReference>
<reference evidence="12" key="1">
    <citation type="submission" date="2024-06" db="EMBL/GenBank/DDBJ databases">
        <authorList>
            <person name="Liu X."/>
            <person name="Lenzi L."/>
            <person name="Haldenby T S."/>
            <person name="Uol C."/>
        </authorList>
    </citation>
    <scope>NUCLEOTIDE SEQUENCE</scope>
</reference>
<comment type="caution">
    <text evidence="12">The sequence shown here is derived from an EMBL/GenBank/DDBJ whole genome shotgun (WGS) entry which is preliminary data.</text>
</comment>
<evidence type="ECO:0000256" key="3">
    <source>
        <dbReference type="ARBA" id="ARBA00022670"/>
    </source>
</evidence>
<dbReference type="PANTHER" id="PTHR11804">
    <property type="entry name" value="PROTEASE M3 THIMET OLIGOPEPTIDASE-RELATED"/>
    <property type="match status" value="1"/>
</dbReference>
<keyword evidence="4 10" id="KW-0479">Metal-binding</keyword>
<evidence type="ECO:0000256" key="6">
    <source>
        <dbReference type="ARBA" id="ARBA00022833"/>
    </source>
</evidence>
<dbReference type="Proteomes" id="UP001497525">
    <property type="component" value="Unassembled WGS sequence"/>
</dbReference>
<evidence type="ECO:0000256" key="5">
    <source>
        <dbReference type="ARBA" id="ARBA00022801"/>
    </source>
</evidence>
<dbReference type="InterPro" id="IPR033851">
    <property type="entry name" value="M3A_MIP"/>
</dbReference>
<protein>
    <recommendedName>
        <fullName evidence="11">Peptidase M3A/M3B catalytic domain-containing protein</fullName>
    </recommendedName>
</protein>
<dbReference type="InterPro" id="IPR024079">
    <property type="entry name" value="MetalloPept_cat_dom_sf"/>
</dbReference>
<dbReference type="PANTHER" id="PTHR11804:SF79">
    <property type="entry name" value="MITOCHONDRIAL INTERMEDIATE PEPTIDASE"/>
    <property type="match status" value="1"/>
</dbReference>
<dbReference type="GO" id="GO:0004222">
    <property type="term" value="F:metalloendopeptidase activity"/>
    <property type="evidence" value="ECO:0007669"/>
    <property type="project" value="InterPro"/>
</dbReference>
<organism evidence="12 13">
    <name type="scientific">Calicophoron daubneyi</name>
    <name type="common">Rumen fluke</name>
    <name type="synonym">Paramphistomum daubneyi</name>
    <dbReference type="NCBI Taxonomy" id="300641"/>
    <lineage>
        <taxon>Eukaryota</taxon>
        <taxon>Metazoa</taxon>
        <taxon>Spiralia</taxon>
        <taxon>Lophotrochozoa</taxon>
        <taxon>Platyhelminthes</taxon>
        <taxon>Trematoda</taxon>
        <taxon>Digenea</taxon>
        <taxon>Plagiorchiida</taxon>
        <taxon>Pronocephalata</taxon>
        <taxon>Paramphistomoidea</taxon>
        <taxon>Paramphistomidae</taxon>
        <taxon>Calicophoron</taxon>
    </lineage>
</organism>
<evidence type="ECO:0000256" key="10">
    <source>
        <dbReference type="RuleBase" id="RU003435"/>
    </source>
</evidence>
<accession>A0AAV2TTY5</accession>
<comment type="cofactor">
    <cofactor evidence="10">
        <name>Zn(2+)</name>
        <dbReference type="ChEBI" id="CHEBI:29105"/>
    </cofactor>
    <text evidence="10">Binds 1 zinc ion.</text>
</comment>
<comment type="similarity">
    <text evidence="2 10">Belongs to the peptidase M3 family.</text>
</comment>
<dbReference type="EMBL" id="CAXLJL010000745">
    <property type="protein sequence ID" value="CAL5140590.1"/>
    <property type="molecule type" value="Genomic_DNA"/>
</dbReference>
<name>A0AAV2TTY5_CALDB</name>
<sequence length="795" mass="87998">MQTLSAFVHKSRVCIIRRLYSHHSIAYSPRRGLSCAHLSPLADAFNCCISPNSRVSSREPTGLFGNVLLSRPEGFAEIASDASRRCSQLLHEAVSENRSRKMVQVLDDMSNTLCRVADLADCVRMLHPEEAYRLAAANACQTIGNLVEELNTSTDLYISSVRASQNVRGLGPPLPADVEMDRVDKRVLDLFVADFELSGVQLQDAQRRADFVKAASVALALGSEFVEVSHSPVLFDPNQMEIDSRMKLFEPIELYHPVMDDPRPEVRAATYLAYYAPLTGQEERLTQLMAIRQRMAEAAGFKTFADRATLHSLAETPERVNAFLDNVCALLSPMARMVAHEQLMPLVQSSSRFSSLTSNSRQSGSRLSPWDLSFALGQRRHAMHLEELTDYFSLGACMEGVSQLADCLFGLKLKVEPTRPGETWHPSVLKVGVYSTQRSSFGVDSSPEKPVGLVYCDLLDRPGKPAQDCHYTIQGGRCLNGNHTPGVTPTDYQIPIITLQLTLTPPSDSSRPPLLSLGQVDNLFHEWGHAIHSMLARTRYQHVTGTRCSTDLAELPSTLFENFALDPRVTKQFARHWSTGSPPGKTELKALQRLAVGRHLGRSIELLQQASYACLDQILHAGPPETTLLRHSPIKNTDSPHMPPSAHLLAHIQHRAGMSDWLACEAEYLGAWPHRFTHLVGYGGRYYAYLMAKAGAELVWRQCFARDPWSSSQGQLYSERLLQHGGEFHPASMLSDLLSASDPESDVQDTEDPSLLSPVKLARGLADQVGESEEAASSLINHLQAPGLYQPRTVH</sequence>
<dbReference type="GO" id="GO:0006627">
    <property type="term" value="P:protein processing involved in protein targeting to mitochondrion"/>
    <property type="evidence" value="ECO:0007669"/>
    <property type="project" value="TreeGrafter"/>
</dbReference>
<evidence type="ECO:0000313" key="13">
    <source>
        <dbReference type="Proteomes" id="UP001497525"/>
    </source>
</evidence>
<evidence type="ECO:0000313" key="12">
    <source>
        <dbReference type="EMBL" id="CAL5140590.1"/>
    </source>
</evidence>
<keyword evidence="7" id="KW-0809">Transit peptide</keyword>
<comment type="subcellular location">
    <subcellularLocation>
        <location evidence="1">Mitochondrion</location>
    </subcellularLocation>
</comment>
<dbReference type="CDD" id="cd06457">
    <property type="entry name" value="M3A_MIP"/>
    <property type="match status" value="1"/>
</dbReference>
<evidence type="ECO:0000256" key="1">
    <source>
        <dbReference type="ARBA" id="ARBA00004173"/>
    </source>
</evidence>
<evidence type="ECO:0000256" key="9">
    <source>
        <dbReference type="ARBA" id="ARBA00023128"/>
    </source>
</evidence>
<feature type="domain" description="Peptidase M3A/M3B catalytic" evidence="11">
    <location>
        <begin position="259"/>
        <end position="741"/>
    </location>
</feature>
<proteinExistence type="inferred from homology"/>
<evidence type="ECO:0000256" key="7">
    <source>
        <dbReference type="ARBA" id="ARBA00022946"/>
    </source>
</evidence>
<dbReference type="SUPFAM" id="SSF55486">
    <property type="entry name" value="Metalloproteases ('zincins'), catalytic domain"/>
    <property type="match status" value="1"/>
</dbReference>
<keyword evidence="8 10" id="KW-0482">Metalloprotease</keyword>
<dbReference type="GO" id="GO:0046872">
    <property type="term" value="F:metal ion binding"/>
    <property type="evidence" value="ECO:0007669"/>
    <property type="project" value="UniProtKB-UniRule"/>
</dbReference>
<evidence type="ECO:0000256" key="4">
    <source>
        <dbReference type="ARBA" id="ARBA00022723"/>
    </source>
</evidence>
<gene>
    <name evidence="12" type="ORF">CDAUBV1_LOCUS15898</name>
</gene>
<dbReference type="Gene3D" id="3.40.390.10">
    <property type="entry name" value="Collagenase (Catalytic Domain)"/>
    <property type="match status" value="1"/>
</dbReference>
<dbReference type="Pfam" id="PF01432">
    <property type="entry name" value="Peptidase_M3"/>
    <property type="match status" value="1"/>
</dbReference>
<evidence type="ECO:0000256" key="2">
    <source>
        <dbReference type="ARBA" id="ARBA00006040"/>
    </source>
</evidence>
<dbReference type="InterPro" id="IPR001567">
    <property type="entry name" value="Pept_M3A_M3B_dom"/>
</dbReference>
<keyword evidence="9" id="KW-0496">Mitochondrion</keyword>
<dbReference type="GO" id="GO:0005739">
    <property type="term" value="C:mitochondrion"/>
    <property type="evidence" value="ECO:0007669"/>
    <property type="project" value="UniProtKB-SubCell"/>
</dbReference>
<keyword evidence="6 10" id="KW-0862">Zinc</keyword>
<dbReference type="Gene3D" id="1.10.1370.10">
    <property type="entry name" value="Neurolysin, domain 3"/>
    <property type="match status" value="1"/>
</dbReference>
<evidence type="ECO:0000259" key="11">
    <source>
        <dbReference type="Pfam" id="PF01432"/>
    </source>
</evidence>
<keyword evidence="5 10" id="KW-0378">Hydrolase</keyword>
<dbReference type="AlphaFoldDB" id="A0AAV2TTY5"/>
<evidence type="ECO:0000256" key="8">
    <source>
        <dbReference type="ARBA" id="ARBA00023049"/>
    </source>
</evidence>